<reference evidence="2 3" key="1">
    <citation type="submission" date="2017-09" db="EMBL/GenBank/DDBJ databases">
        <authorList>
            <person name="Varghese N."/>
            <person name="Submissions S."/>
        </authorList>
    </citation>
    <scope>NUCLEOTIDE SEQUENCE [LARGE SCALE GENOMIC DNA]</scope>
    <source>
        <strain evidence="2 3">OK806</strain>
    </source>
</reference>
<feature type="region of interest" description="Disordered" evidence="1">
    <location>
        <begin position="1"/>
        <end position="24"/>
    </location>
</feature>
<name>A0A7Z7I2G2_9BURK</name>
<dbReference type="AlphaFoldDB" id="A0A7Z7I2G2"/>
<organism evidence="2 3">
    <name type="scientific">Caballeronia arationis</name>
    <dbReference type="NCBI Taxonomy" id="1777142"/>
    <lineage>
        <taxon>Bacteria</taxon>
        <taxon>Pseudomonadati</taxon>
        <taxon>Pseudomonadota</taxon>
        <taxon>Betaproteobacteria</taxon>
        <taxon>Burkholderiales</taxon>
        <taxon>Burkholderiaceae</taxon>
        <taxon>Caballeronia</taxon>
    </lineage>
</organism>
<evidence type="ECO:0000256" key="1">
    <source>
        <dbReference type="SAM" id="MobiDB-lite"/>
    </source>
</evidence>
<dbReference type="EMBL" id="OCSU01000001">
    <property type="protein sequence ID" value="SOE55560.1"/>
    <property type="molecule type" value="Genomic_DNA"/>
</dbReference>
<evidence type="ECO:0000313" key="3">
    <source>
        <dbReference type="Proteomes" id="UP000219522"/>
    </source>
</evidence>
<proteinExistence type="predicted"/>
<gene>
    <name evidence="2" type="ORF">SAMN05446927_1044</name>
</gene>
<dbReference type="Proteomes" id="UP000219522">
    <property type="component" value="Unassembled WGS sequence"/>
</dbReference>
<comment type="caution">
    <text evidence="2">The sequence shown here is derived from an EMBL/GenBank/DDBJ whole genome shotgun (WGS) entry which is preliminary data.</text>
</comment>
<protein>
    <submittedName>
        <fullName evidence="2">Uncharacterized protein</fullName>
    </submittedName>
</protein>
<sequence length="42" mass="4618">MTDKVSTMAKDANTGEPNAGVRRMSLNRGDVFKAFDERISNS</sequence>
<evidence type="ECO:0000313" key="2">
    <source>
        <dbReference type="EMBL" id="SOE55560.1"/>
    </source>
</evidence>
<accession>A0A7Z7I2G2</accession>
<keyword evidence="3" id="KW-1185">Reference proteome</keyword>
<dbReference type="RefSeq" id="WP_268811775.1">
    <property type="nucleotide sequence ID" value="NZ_FCOG02000086.1"/>
</dbReference>